<evidence type="ECO:0000256" key="23">
    <source>
        <dbReference type="ARBA" id="ARBA00023329"/>
    </source>
</evidence>
<dbReference type="GO" id="GO:0055038">
    <property type="term" value="C:recycling endosome membrane"/>
    <property type="evidence" value="ECO:0007669"/>
    <property type="project" value="UniProtKB-SubCell"/>
</dbReference>
<evidence type="ECO:0000256" key="14">
    <source>
        <dbReference type="ARBA" id="ARBA00022842"/>
    </source>
</evidence>
<evidence type="ECO:0000256" key="26">
    <source>
        <dbReference type="SAM" id="MobiDB-lite"/>
    </source>
</evidence>
<dbReference type="SMART" id="SM00175">
    <property type="entry name" value="RAB"/>
    <property type="match status" value="1"/>
</dbReference>
<evidence type="ECO:0000256" key="25">
    <source>
        <dbReference type="ARBA" id="ARBA00067813"/>
    </source>
</evidence>
<keyword evidence="9" id="KW-0597">Phosphoprotein</keyword>
<dbReference type="PRINTS" id="PR00449">
    <property type="entry name" value="RASTRNSFRMNG"/>
</dbReference>
<accession>A0A6P4ZX44</accession>
<protein>
    <recommendedName>
        <fullName evidence="25">Ras-related protein Rab-12</fullName>
        <ecNumber evidence="7">3.6.5.2</ecNumber>
    </recommendedName>
</protein>
<dbReference type="Gene3D" id="3.40.50.300">
    <property type="entry name" value="P-loop containing nucleotide triphosphate hydrolases"/>
    <property type="match status" value="1"/>
</dbReference>
<dbReference type="PROSITE" id="PS51420">
    <property type="entry name" value="RHO"/>
    <property type="match status" value="1"/>
</dbReference>
<evidence type="ECO:0000313" key="27">
    <source>
        <dbReference type="Proteomes" id="UP000515135"/>
    </source>
</evidence>
<sequence>MNMEQNSSSGGSASRSSPAVPVRNRRLPQRPFDYKFQLILIGDRGVGKTCILERFSDDTFSISSKSTVGVDFKIKTIKTKGKTIRLQIWDTAGQERFNSISAAYYRGAKGVLVVYDITNEETFENLPKWLMMIDKHAAPDIEVIVIGNKTDKEELRQVSTERGEKFAYEHNCRFCEVSAKENLNVKDVFLKLVDDIVDKVPPEISPFGFEDTKLSLPRSEQGGREASRVFCCTTG</sequence>
<dbReference type="SMART" id="SM00174">
    <property type="entry name" value="RHO"/>
    <property type="match status" value="1"/>
</dbReference>
<dbReference type="RefSeq" id="XP_019638584.1">
    <property type="nucleotide sequence ID" value="XM_019783025.1"/>
</dbReference>
<dbReference type="PANTHER" id="PTHR47980">
    <property type="entry name" value="LD44762P"/>
    <property type="match status" value="1"/>
</dbReference>
<keyword evidence="19" id="KW-0472">Membrane</keyword>
<organism evidence="27 28">
    <name type="scientific">Branchiostoma belcheri</name>
    <name type="common">Amphioxus</name>
    <dbReference type="NCBI Taxonomy" id="7741"/>
    <lineage>
        <taxon>Eukaryota</taxon>
        <taxon>Metazoa</taxon>
        <taxon>Chordata</taxon>
        <taxon>Cephalochordata</taxon>
        <taxon>Leptocardii</taxon>
        <taxon>Amphioxiformes</taxon>
        <taxon>Branchiostomatidae</taxon>
        <taxon>Branchiostoma</taxon>
    </lineage>
</organism>
<dbReference type="GO" id="GO:0005525">
    <property type="term" value="F:GTP binding"/>
    <property type="evidence" value="ECO:0007669"/>
    <property type="project" value="UniProtKB-KW"/>
</dbReference>
<dbReference type="FunFam" id="3.40.50.300:FF:000568">
    <property type="entry name" value="Putative Ras-related protein Rab-12"/>
    <property type="match status" value="1"/>
</dbReference>
<keyword evidence="21" id="KW-0449">Lipoprotein</keyword>
<dbReference type="InterPro" id="IPR005225">
    <property type="entry name" value="Small_GTP-bd"/>
</dbReference>
<evidence type="ECO:0000256" key="9">
    <source>
        <dbReference type="ARBA" id="ARBA00022553"/>
    </source>
</evidence>
<keyword evidence="18" id="KW-0342">GTP-binding</keyword>
<evidence type="ECO:0000256" key="19">
    <source>
        <dbReference type="ARBA" id="ARBA00023136"/>
    </source>
</evidence>
<evidence type="ECO:0000256" key="12">
    <source>
        <dbReference type="ARBA" id="ARBA00022753"/>
    </source>
</evidence>
<dbReference type="GO" id="GO:0046872">
    <property type="term" value="F:metal ion binding"/>
    <property type="evidence" value="ECO:0007669"/>
    <property type="project" value="UniProtKB-KW"/>
</dbReference>
<dbReference type="OrthoDB" id="8821495at2759"/>
<dbReference type="SMART" id="SM00176">
    <property type="entry name" value="RAN"/>
    <property type="match status" value="1"/>
</dbReference>
<evidence type="ECO:0000256" key="13">
    <source>
        <dbReference type="ARBA" id="ARBA00022801"/>
    </source>
</evidence>
<keyword evidence="11" id="KW-0547">Nucleotide-binding</keyword>
<evidence type="ECO:0000256" key="11">
    <source>
        <dbReference type="ARBA" id="ARBA00022741"/>
    </source>
</evidence>
<comment type="subcellular location">
    <subcellularLocation>
        <location evidence="4">Cytoplasmic vesicle</location>
        <location evidence="4">Autophagosome</location>
    </subcellularLocation>
    <subcellularLocation>
        <location evidence="3">Golgi apparatus membrane</location>
    </subcellularLocation>
    <subcellularLocation>
        <location evidence="2">Lysosome membrane</location>
        <topology evidence="2">Lipid-anchor</topology>
        <orientation evidence="2">Cytoplasmic side</orientation>
    </subcellularLocation>
    <subcellularLocation>
        <location evidence="5">Recycling endosome membrane</location>
        <topology evidence="5">Lipid-anchor</topology>
        <orientation evidence="5">Cytoplasmic side</orientation>
    </subcellularLocation>
</comment>
<keyword evidence="12" id="KW-0967">Endosome</keyword>
<evidence type="ECO:0000256" key="1">
    <source>
        <dbReference type="ARBA" id="ARBA00001946"/>
    </source>
</evidence>
<feature type="region of interest" description="Disordered" evidence="26">
    <location>
        <begin position="1"/>
        <end position="24"/>
    </location>
</feature>
<keyword evidence="22" id="KW-0636">Prenylation</keyword>
<evidence type="ECO:0000256" key="5">
    <source>
        <dbReference type="ARBA" id="ARBA00004523"/>
    </source>
</evidence>
<dbReference type="GO" id="GO:0000139">
    <property type="term" value="C:Golgi membrane"/>
    <property type="evidence" value="ECO:0007669"/>
    <property type="project" value="UniProtKB-SubCell"/>
</dbReference>
<evidence type="ECO:0000256" key="18">
    <source>
        <dbReference type="ARBA" id="ARBA00023134"/>
    </source>
</evidence>
<dbReference type="GO" id="GO:0005776">
    <property type="term" value="C:autophagosome"/>
    <property type="evidence" value="ECO:0007669"/>
    <property type="project" value="UniProtKB-SubCell"/>
</dbReference>
<dbReference type="Proteomes" id="UP000515135">
    <property type="component" value="Unplaced"/>
</dbReference>
<dbReference type="Pfam" id="PF00071">
    <property type="entry name" value="Ras"/>
    <property type="match status" value="1"/>
</dbReference>
<keyword evidence="20" id="KW-0458">Lysosome</keyword>
<dbReference type="PROSITE" id="PS51421">
    <property type="entry name" value="RAS"/>
    <property type="match status" value="1"/>
</dbReference>
<dbReference type="InterPro" id="IPR001806">
    <property type="entry name" value="Small_GTPase"/>
</dbReference>
<dbReference type="KEGG" id="bbel:109480746"/>
<reference evidence="28" key="1">
    <citation type="submission" date="2025-08" db="UniProtKB">
        <authorList>
            <consortium name="RefSeq"/>
        </authorList>
    </citation>
    <scope>IDENTIFICATION</scope>
    <source>
        <tissue evidence="28">Gonad</tissue>
    </source>
</reference>
<evidence type="ECO:0000256" key="7">
    <source>
        <dbReference type="ARBA" id="ARBA00011984"/>
    </source>
</evidence>
<dbReference type="PROSITE" id="PS51419">
    <property type="entry name" value="RAB"/>
    <property type="match status" value="1"/>
</dbReference>
<keyword evidence="17" id="KW-0333">Golgi apparatus</keyword>
<keyword evidence="8" id="KW-0813">Transport</keyword>
<evidence type="ECO:0000256" key="2">
    <source>
        <dbReference type="ARBA" id="ARBA00004122"/>
    </source>
</evidence>
<dbReference type="NCBIfam" id="TIGR00231">
    <property type="entry name" value="small_GTP"/>
    <property type="match status" value="1"/>
</dbReference>
<dbReference type="InterPro" id="IPR050305">
    <property type="entry name" value="Small_GTPase_Rab"/>
</dbReference>
<evidence type="ECO:0000256" key="22">
    <source>
        <dbReference type="ARBA" id="ARBA00023289"/>
    </source>
</evidence>
<dbReference type="SMART" id="SM00173">
    <property type="entry name" value="RAS"/>
    <property type="match status" value="1"/>
</dbReference>
<dbReference type="GeneID" id="109480746"/>
<evidence type="ECO:0000256" key="24">
    <source>
        <dbReference type="ARBA" id="ARBA00047660"/>
    </source>
</evidence>
<dbReference type="SUPFAM" id="SSF52540">
    <property type="entry name" value="P-loop containing nucleoside triphosphate hydrolases"/>
    <property type="match status" value="1"/>
</dbReference>
<dbReference type="CDD" id="cd00154">
    <property type="entry name" value="Rab"/>
    <property type="match status" value="1"/>
</dbReference>
<evidence type="ECO:0000313" key="28">
    <source>
        <dbReference type="RefSeq" id="XP_019638584.1"/>
    </source>
</evidence>
<keyword evidence="13" id="KW-0378">Hydrolase</keyword>
<evidence type="ECO:0000256" key="8">
    <source>
        <dbReference type="ARBA" id="ARBA00022448"/>
    </source>
</evidence>
<dbReference type="GO" id="GO:0005765">
    <property type="term" value="C:lysosomal membrane"/>
    <property type="evidence" value="ECO:0007669"/>
    <property type="project" value="UniProtKB-SubCell"/>
</dbReference>
<evidence type="ECO:0000256" key="17">
    <source>
        <dbReference type="ARBA" id="ARBA00023034"/>
    </source>
</evidence>
<evidence type="ECO:0000256" key="21">
    <source>
        <dbReference type="ARBA" id="ARBA00023288"/>
    </source>
</evidence>
<keyword evidence="14" id="KW-0460">Magnesium</keyword>
<evidence type="ECO:0000256" key="6">
    <source>
        <dbReference type="ARBA" id="ARBA00006270"/>
    </source>
</evidence>
<proteinExistence type="inferred from homology"/>
<evidence type="ECO:0000256" key="10">
    <source>
        <dbReference type="ARBA" id="ARBA00022723"/>
    </source>
</evidence>
<keyword evidence="27" id="KW-1185">Reference proteome</keyword>
<dbReference type="GO" id="GO:0003925">
    <property type="term" value="F:G protein activity"/>
    <property type="evidence" value="ECO:0007669"/>
    <property type="project" value="UniProtKB-EC"/>
</dbReference>
<comment type="similarity">
    <text evidence="6">Belongs to the small GTPase superfamily. Rab family.</text>
</comment>
<gene>
    <name evidence="28" type="primary">LOC109480746</name>
</gene>
<feature type="compositionally biased region" description="Low complexity" evidence="26">
    <location>
        <begin position="7"/>
        <end position="22"/>
    </location>
</feature>
<dbReference type="GO" id="GO:0015031">
    <property type="term" value="P:protein transport"/>
    <property type="evidence" value="ECO:0007669"/>
    <property type="project" value="UniProtKB-KW"/>
</dbReference>
<keyword evidence="23" id="KW-0968">Cytoplasmic vesicle</keyword>
<keyword evidence="10" id="KW-0479">Metal-binding</keyword>
<comment type="catalytic activity">
    <reaction evidence="24">
        <text>GTP + H2O = GDP + phosphate + H(+)</text>
        <dbReference type="Rhea" id="RHEA:19669"/>
        <dbReference type="ChEBI" id="CHEBI:15377"/>
        <dbReference type="ChEBI" id="CHEBI:15378"/>
        <dbReference type="ChEBI" id="CHEBI:37565"/>
        <dbReference type="ChEBI" id="CHEBI:43474"/>
        <dbReference type="ChEBI" id="CHEBI:58189"/>
        <dbReference type="EC" id="3.6.5.2"/>
    </reaction>
    <physiologicalReaction direction="left-to-right" evidence="24">
        <dbReference type="Rhea" id="RHEA:19670"/>
    </physiologicalReaction>
</comment>
<comment type="cofactor">
    <cofactor evidence="1">
        <name>Mg(2+)</name>
        <dbReference type="ChEBI" id="CHEBI:18420"/>
    </cofactor>
</comment>
<evidence type="ECO:0000256" key="16">
    <source>
        <dbReference type="ARBA" id="ARBA00023006"/>
    </source>
</evidence>
<evidence type="ECO:0000256" key="15">
    <source>
        <dbReference type="ARBA" id="ARBA00022927"/>
    </source>
</evidence>
<keyword evidence="16" id="KW-0072">Autophagy</keyword>
<keyword evidence="15" id="KW-0653">Protein transport</keyword>
<dbReference type="EC" id="3.6.5.2" evidence="7"/>
<dbReference type="AlphaFoldDB" id="A0A6P4ZX44"/>
<evidence type="ECO:0000256" key="20">
    <source>
        <dbReference type="ARBA" id="ARBA00023228"/>
    </source>
</evidence>
<dbReference type="InterPro" id="IPR027417">
    <property type="entry name" value="P-loop_NTPase"/>
</dbReference>
<name>A0A6P4ZX44_BRABE</name>
<evidence type="ECO:0000256" key="4">
    <source>
        <dbReference type="ARBA" id="ARBA00004419"/>
    </source>
</evidence>
<dbReference type="GO" id="GO:0006914">
    <property type="term" value="P:autophagy"/>
    <property type="evidence" value="ECO:0007669"/>
    <property type="project" value="UniProtKB-KW"/>
</dbReference>
<evidence type="ECO:0000256" key="3">
    <source>
        <dbReference type="ARBA" id="ARBA00004394"/>
    </source>
</evidence>